<gene>
    <name evidence="2" type="ORF">NTEN_LOCUS22813</name>
</gene>
<proteinExistence type="predicted"/>
<name>A0A6H5HLS9_9HEMI</name>
<feature type="region of interest" description="Disordered" evidence="1">
    <location>
        <begin position="1"/>
        <end position="21"/>
    </location>
</feature>
<dbReference type="Proteomes" id="UP000479000">
    <property type="component" value="Unassembled WGS sequence"/>
</dbReference>
<protein>
    <submittedName>
        <fullName evidence="2">Uncharacterized protein</fullName>
    </submittedName>
</protein>
<feature type="compositionally biased region" description="Polar residues" evidence="1">
    <location>
        <begin position="11"/>
        <end position="21"/>
    </location>
</feature>
<reference evidence="2 3" key="1">
    <citation type="submission" date="2020-02" db="EMBL/GenBank/DDBJ databases">
        <authorList>
            <person name="Ferguson B K."/>
        </authorList>
    </citation>
    <scope>NUCLEOTIDE SEQUENCE [LARGE SCALE GENOMIC DNA]</scope>
</reference>
<evidence type="ECO:0000313" key="2">
    <source>
        <dbReference type="EMBL" id="CAB0019101.1"/>
    </source>
</evidence>
<feature type="region of interest" description="Disordered" evidence="1">
    <location>
        <begin position="93"/>
        <end position="116"/>
    </location>
</feature>
<keyword evidence="3" id="KW-1185">Reference proteome</keyword>
<evidence type="ECO:0000256" key="1">
    <source>
        <dbReference type="SAM" id="MobiDB-lite"/>
    </source>
</evidence>
<accession>A0A6H5HLS9</accession>
<evidence type="ECO:0000313" key="3">
    <source>
        <dbReference type="Proteomes" id="UP000479000"/>
    </source>
</evidence>
<sequence length="164" mass="19469">MSGEKRKNIAEPTSSPSYNADTTVDRKRAAFVPYLKKKKFAIFIQSFFRFYELLLLRFVRAKESCRRKLREEDFLRNSMRSFCAEQRNQSLKVMAQSQHHRQTKPKTDNEQPQTPANITLDNCYLRAEQRFYNFAPLYQQKRNAEVVKSVSLDLILPRNKGRIR</sequence>
<organism evidence="2 3">
    <name type="scientific">Nesidiocoris tenuis</name>
    <dbReference type="NCBI Taxonomy" id="355587"/>
    <lineage>
        <taxon>Eukaryota</taxon>
        <taxon>Metazoa</taxon>
        <taxon>Ecdysozoa</taxon>
        <taxon>Arthropoda</taxon>
        <taxon>Hexapoda</taxon>
        <taxon>Insecta</taxon>
        <taxon>Pterygota</taxon>
        <taxon>Neoptera</taxon>
        <taxon>Paraneoptera</taxon>
        <taxon>Hemiptera</taxon>
        <taxon>Heteroptera</taxon>
        <taxon>Panheteroptera</taxon>
        <taxon>Cimicomorpha</taxon>
        <taxon>Miridae</taxon>
        <taxon>Dicyphina</taxon>
        <taxon>Nesidiocoris</taxon>
    </lineage>
</organism>
<dbReference type="AlphaFoldDB" id="A0A6H5HLS9"/>
<feature type="non-terminal residue" evidence="2">
    <location>
        <position position="164"/>
    </location>
</feature>
<dbReference type="EMBL" id="CADCXU010033768">
    <property type="protein sequence ID" value="CAB0019101.1"/>
    <property type="molecule type" value="Genomic_DNA"/>
</dbReference>